<feature type="non-terminal residue" evidence="2">
    <location>
        <position position="1"/>
    </location>
</feature>
<accession>A0A235BXX3</accession>
<name>A0A235BXX3_UNCW3</name>
<sequence>FIKPFSKTFFPELLNPFAKILFNPFELPVVFLLLKLFVFRFHWLIHRLVYRPFCDLFGYLFHLQFDSPLFLLAANQTASAFSLLSDKQPYSEVRTVYGLARLEKTDTDICPRLT</sequence>
<proteinExistence type="predicted"/>
<reference evidence="2 3" key="1">
    <citation type="submission" date="2017-07" db="EMBL/GenBank/DDBJ databases">
        <title>Recovery of genomes from metagenomes via a dereplication, aggregation, and scoring strategy.</title>
        <authorList>
            <person name="Sieber C.M."/>
            <person name="Probst A.J."/>
            <person name="Sharrar A."/>
            <person name="Thomas B.C."/>
            <person name="Hess M."/>
            <person name="Tringe S.G."/>
            <person name="Banfield J.F."/>
        </authorList>
    </citation>
    <scope>NUCLEOTIDE SEQUENCE [LARGE SCALE GENOMIC DNA]</scope>
    <source>
        <strain evidence="2">JGI_Cruoil_03_51_56</strain>
    </source>
</reference>
<keyword evidence="1" id="KW-1133">Transmembrane helix</keyword>
<protein>
    <submittedName>
        <fullName evidence="2">Uncharacterized protein</fullName>
    </submittedName>
</protein>
<comment type="caution">
    <text evidence="2">The sequence shown here is derived from an EMBL/GenBank/DDBJ whole genome shotgun (WGS) entry which is preliminary data.</text>
</comment>
<feature type="transmembrane region" description="Helical" evidence="1">
    <location>
        <begin position="20"/>
        <end position="38"/>
    </location>
</feature>
<evidence type="ECO:0000313" key="2">
    <source>
        <dbReference type="EMBL" id="OYD17203.1"/>
    </source>
</evidence>
<keyword evidence="1" id="KW-0812">Transmembrane</keyword>
<organism evidence="2 3">
    <name type="scientific">candidate division WOR-3 bacterium JGI_Cruoil_03_51_56</name>
    <dbReference type="NCBI Taxonomy" id="1973747"/>
    <lineage>
        <taxon>Bacteria</taxon>
        <taxon>Bacteria division WOR-3</taxon>
    </lineage>
</organism>
<dbReference type="EMBL" id="NOZP01000015">
    <property type="protein sequence ID" value="OYD17203.1"/>
    <property type="molecule type" value="Genomic_DNA"/>
</dbReference>
<dbReference type="Proteomes" id="UP000215559">
    <property type="component" value="Unassembled WGS sequence"/>
</dbReference>
<evidence type="ECO:0000313" key="3">
    <source>
        <dbReference type="Proteomes" id="UP000215559"/>
    </source>
</evidence>
<gene>
    <name evidence="2" type="ORF">CH330_00650</name>
</gene>
<evidence type="ECO:0000256" key="1">
    <source>
        <dbReference type="SAM" id="Phobius"/>
    </source>
</evidence>
<dbReference type="AlphaFoldDB" id="A0A235BXX3"/>
<keyword evidence="1" id="KW-0472">Membrane</keyword>